<evidence type="ECO:0000256" key="1">
    <source>
        <dbReference type="SAM" id="MobiDB-lite"/>
    </source>
</evidence>
<feature type="domain" description="Retrotransposon gag" evidence="2">
    <location>
        <begin position="127"/>
        <end position="200"/>
    </location>
</feature>
<feature type="region of interest" description="Disordered" evidence="1">
    <location>
        <begin position="233"/>
        <end position="267"/>
    </location>
</feature>
<organism evidence="3 4">
    <name type="scientific">Mucuna pruriens</name>
    <name type="common">Velvet bean</name>
    <name type="synonym">Dolichos pruriens</name>
    <dbReference type="NCBI Taxonomy" id="157652"/>
    <lineage>
        <taxon>Eukaryota</taxon>
        <taxon>Viridiplantae</taxon>
        <taxon>Streptophyta</taxon>
        <taxon>Embryophyta</taxon>
        <taxon>Tracheophyta</taxon>
        <taxon>Spermatophyta</taxon>
        <taxon>Magnoliopsida</taxon>
        <taxon>eudicotyledons</taxon>
        <taxon>Gunneridae</taxon>
        <taxon>Pentapetalae</taxon>
        <taxon>rosids</taxon>
        <taxon>fabids</taxon>
        <taxon>Fabales</taxon>
        <taxon>Fabaceae</taxon>
        <taxon>Papilionoideae</taxon>
        <taxon>50 kb inversion clade</taxon>
        <taxon>NPAAA clade</taxon>
        <taxon>indigoferoid/millettioid clade</taxon>
        <taxon>Phaseoleae</taxon>
        <taxon>Mucuna</taxon>
    </lineage>
</organism>
<feature type="compositionally biased region" description="Basic and acidic residues" evidence="1">
    <location>
        <begin position="17"/>
        <end position="26"/>
    </location>
</feature>
<dbReference type="InterPro" id="IPR005162">
    <property type="entry name" value="Retrotrans_gag_dom"/>
</dbReference>
<evidence type="ECO:0000313" key="4">
    <source>
        <dbReference type="Proteomes" id="UP000257109"/>
    </source>
</evidence>
<gene>
    <name evidence="3" type="ORF">CR513_19163</name>
</gene>
<name>A0A371H591_MUCPR</name>
<dbReference type="AlphaFoldDB" id="A0A371H591"/>
<dbReference type="PANTHER" id="PTHR33223">
    <property type="entry name" value="CCHC-TYPE DOMAIN-CONTAINING PROTEIN"/>
    <property type="match status" value="1"/>
</dbReference>
<dbReference type="Pfam" id="PF03732">
    <property type="entry name" value="Retrotrans_gag"/>
    <property type="match status" value="1"/>
</dbReference>
<keyword evidence="4" id="KW-1185">Reference proteome</keyword>
<feature type="region of interest" description="Disordered" evidence="1">
    <location>
        <begin position="1"/>
        <end position="76"/>
    </location>
</feature>
<comment type="caution">
    <text evidence="3">The sequence shown here is derived from an EMBL/GenBank/DDBJ whole genome shotgun (WGS) entry which is preliminary data.</text>
</comment>
<evidence type="ECO:0000313" key="3">
    <source>
        <dbReference type="EMBL" id="RDX97992.1"/>
    </source>
</evidence>
<feature type="compositionally biased region" description="Basic and acidic residues" evidence="1">
    <location>
        <begin position="257"/>
        <end position="267"/>
    </location>
</feature>
<accession>A0A371H591</accession>
<sequence length="292" mass="33044">MKLFSTPQDTKTYLEAQEQRRSRTRDNAQAALATCGGHKGGRGTRGGASPIVGNNESHNGETGRSDSTTSRRWSEEIDETHIPPKFREPIIKLFDEIRDPHTHLQAFQTHMYISGGNDALNCNYPPSPRSIRSFKDLATFFASQFVANKKKRLEVAGLFDVRQAKGETLKSYLAQFNNVTVRVNDPDQKFFVKAFQKGLRVGQFSDSLALRRPLSMEEIRARTEKHIEVKEDQAGRLEAERQSGTCETRLAQPTGQKGEHEYPSKLKENPPTFTPLCEKRCKYYTTFTIPAC</sequence>
<reference evidence="3" key="1">
    <citation type="submission" date="2018-05" db="EMBL/GenBank/DDBJ databases">
        <title>Draft genome of Mucuna pruriens seed.</title>
        <authorList>
            <person name="Nnadi N.E."/>
            <person name="Vos R."/>
            <person name="Hasami M.H."/>
            <person name="Devisetty U.K."/>
            <person name="Aguiy J.C."/>
        </authorList>
    </citation>
    <scope>NUCLEOTIDE SEQUENCE [LARGE SCALE GENOMIC DNA]</scope>
    <source>
        <strain evidence="3">JCA_2017</strain>
    </source>
</reference>
<dbReference type="Proteomes" id="UP000257109">
    <property type="component" value="Unassembled WGS sequence"/>
</dbReference>
<proteinExistence type="predicted"/>
<feature type="non-terminal residue" evidence="3">
    <location>
        <position position="1"/>
    </location>
</feature>
<evidence type="ECO:0000259" key="2">
    <source>
        <dbReference type="Pfam" id="PF03732"/>
    </source>
</evidence>
<protein>
    <recommendedName>
        <fullName evidence="2">Retrotransposon gag domain-containing protein</fullName>
    </recommendedName>
</protein>
<feature type="compositionally biased region" description="Polar residues" evidence="1">
    <location>
        <begin position="242"/>
        <end position="255"/>
    </location>
</feature>
<dbReference type="PANTHER" id="PTHR33223:SF10">
    <property type="entry name" value="AMINOTRANSFERASE-LIKE PLANT MOBILE DOMAIN-CONTAINING PROTEIN"/>
    <property type="match status" value="1"/>
</dbReference>
<dbReference type="EMBL" id="QJKJ01003535">
    <property type="protein sequence ID" value="RDX97992.1"/>
    <property type="molecule type" value="Genomic_DNA"/>
</dbReference>
<feature type="compositionally biased region" description="Polar residues" evidence="1">
    <location>
        <begin position="1"/>
        <end position="11"/>
    </location>
</feature>